<evidence type="ECO:0000256" key="1">
    <source>
        <dbReference type="ARBA" id="ARBA00004496"/>
    </source>
</evidence>
<dbReference type="InParanoid" id="K0KDI8"/>
<evidence type="ECO:0000256" key="4">
    <source>
        <dbReference type="ARBA" id="ARBA00022448"/>
    </source>
</evidence>
<dbReference type="GO" id="GO:0031267">
    <property type="term" value="F:small GTPase binding"/>
    <property type="evidence" value="ECO:0007669"/>
    <property type="project" value="InterPro"/>
</dbReference>
<dbReference type="GO" id="GO:0006886">
    <property type="term" value="P:intracellular protein transport"/>
    <property type="evidence" value="ECO:0007669"/>
    <property type="project" value="InterPro"/>
</dbReference>
<dbReference type="InterPro" id="IPR001494">
    <property type="entry name" value="Importin-beta_N"/>
</dbReference>
<dbReference type="Pfam" id="PF03810">
    <property type="entry name" value="IBN_N"/>
    <property type="match status" value="1"/>
</dbReference>
<evidence type="ECO:0000256" key="7">
    <source>
        <dbReference type="ARBA" id="ARBA00022884"/>
    </source>
</evidence>
<feature type="domain" description="Importin N-terminal" evidence="10">
    <location>
        <begin position="27"/>
        <end position="87"/>
    </location>
</feature>
<feature type="domain" description="Exportin-1/Importin-beta-like" evidence="11">
    <location>
        <begin position="98"/>
        <end position="251"/>
    </location>
</feature>
<accession>K0KDI8</accession>
<name>K0KDI8_WICCF</name>
<keyword evidence="5 9" id="KW-0963">Cytoplasm</keyword>
<dbReference type="Gene3D" id="1.25.10.10">
    <property type="entry name" value="Leucine-rich Repeat Variant"/>
    <property type="match status" value="1"/>
</dbReference>
<comment type="function">
    <text evidence="9">tRNA nucleus export receptor which facilitates tRNA translocation across the nuclear pore complex.</text>
</comment>
<dbReference type="GO" id="GO:0005643">
    <property type="term" value="C:nuclear pore"/>
    <property type="evidence" value="ECO:0007669"/>
    <property type="project" value="TreeGrafter"/>
</dbReference>
<reference evidence="13 14" key="1">
    <citation type="journal article" date="2012" name="Eukaryot. Cell">
        <title>Draft genome sequence of Wickerhamomyces ciferrii NRRL Y-1031 F-60-10.</title>
        <authorList>
            <person name="Schneider J."/>
            <person name="Andrea H."/>
            <person name="Blom J."/>
            <person name="Jaenicke S."/>
            <person name="Ruckert C."/>
            <person name="Schorsch C."/>
            <person name="Szczepanowski R."/>
            <person name="Farwick M."/>
            <person name="Goesmann A."/>
            <person name="Puhler A."/>
            <person name="Schaffer S."/>
            <person name="Tauch A."/>
            <person name="Kohler T."/>
            <person name="Brinkrolf K."/>
        </authorList>
    </citation>
    <scope>NUCLEOTIDE SEQUENCE [LARGE SCALE GENOMIC DNA]</scope>
    <source>
        <strain evidence="14">ATCC 14091 / BCRC 22168 / CBS 111 / JCM 3599 / NBRC 0793 / NRRL Y-1031 F-60-10</strain>
    </source>
</reference>
<dbReference type="FunCoup" id="K0KDI8">
    <property type="interactions" value="1074"/>
</dbReference>
<feature type="domain" description="Exportin-T C-terminal" evidence="12">
    <location>
        <begin position="316"/>
        <end position="1001"/>
    </location>
</feature>
<dbReference type="Proteomes" id="UP000009328">
    <property type="component" value="Unassembled WGS sequence"/>
</dbReference>
<dbReference type="eggNOG" id="KOG2021">
    <property type="taxonomic scope" value="Eukaryota"/>
</dbReference>
<dbReference type="GO" id="GO:0051170">
    <property type="term" value="P:import into nucleus"/>
    <property type="evidence" value="ECO:0007669"/>
    <property type="project" value="UniProtKB-ARBA"/>
</dbReference>
<evidence type="ECO:0000256" key="6">
    <source>
        <dbReference type="ARBA" id="ARBA00022555"/>
    </source>
</evidence>
<evidence type="ECO:0000256" key="9">
    <source>
        <dbReference type="RuleBase" id="RU366037"/>
    </source>
</evidence>
<sequence>MEEQIKQAVQIAITGTSDYNLKEQAINFLNELKSSPDGWQAFSLLLKDVTYPDQARFIALQALNDYIPSLSQEQNGYIRSTLLEYLSSIISNHKYDNAYLKNKLAESFASLFCTTYLQSWTNFFKDFEKLISSEDEIAIDQYLRVLLAIHSEIGDQLIVRERPLVERNNALKDSIRINDMDNLTKIWKKLLIDFKDNQSNLSQEISKQDLQVIGGYVSWIEIGLIVEPDYINLILQFLSKNSLKATCCETLVEIISKKMKPENKLQLLSLLNLTGVVSSLSVDGSDLDFVECVAKLYNAIGLELTFILDSSEASSEIKGSADQQIINLFPFILNFLENDYDEVSLQVFSFISNFLAALKKIIKQNNGNIDSTHLNLLSTLLQKIIIKMKYDDSDDGEDEDDISEFNEFRARLKVFQDTIAIINPDLYIDQTTALIEQSIFADTNTNNLDWRTVELGLFELTNLSDSLRNNILGIPKLAIQESKPYIVFQQYLLRTINSNVVSINHPLIQLLFFELIVRHYNYFNAATDKDALTNHILELFISVGLYNSNEKVQIRCWYLFFRFVKLTKPRLNDEIITRLITDLSQKLLIVEAELPQKDDDSELVENSSKFDNQLYLFETLGLLISLVDNSKIELKIKLLDAILNPIFNGLEKTVSEQNKNQLVVLQAHHLLMVIGTIARGFEYDSTPNKTYLPEVVQRFNNTSEVVLVTLENMNSFEVVRDAARFSFARFIPILKSDISSHLSRLISTLLSSQNLKFSEMTDFIGFIGHIIHTFNKDDSIYNLLNDLFTPLTNKVLSMLDNKGENGEFEIMPDVSREKSSLKKAFILLLINLTQNNVSSVLVTQTNKSILPIILQRLLSEANDLNDLQVSKLSLSSLSIFANIFGNDTVNDPKDKYNTGIAIEGISSFLLENLIKSSFQIPFQSAKFDIKDAQYRFVADEIANILKALFNVKNQELITYLREVYFPQIQLPSNVGDDLIQNLINLDIKDFRKYFVNFIQQFK</sequence>
<evidence type="ECO:0000256" key="3">
    <source>
        <dbReference type="ARBA" id="ARBA00018928"/>
    </source>
</evidence>
<dbReference type="AlphaFoldDB" id="K0KDI8"/>
<evidence type="ECO:0000259" key="10">
    <source>
        <dbReference type="Pfam" id="PF03810"/>
    </source>
</evidence>
<dbReference type="GO" id="GO:0005737">
    <property type="term" value="C:cytoplasm"/>
    <property type="evidence" value="ECO:0007669"/>
    <property type="project" value="UniProtKB-SubCell"/>
</dbReference>
<organism evidence="13 14">
    <name type="scientific">Wickerhamomyces ciferrii (strain ATCC 14091 / BCRC 22168 / CBS 111 / JCM 3599 / NBRC 0793 / NRRL Y-1031 F-60-10)</name>
    <name type="common">Yeast</name>
    <name type="synonym">Pichia ciferrii</name>
    <dbReference type="NCBI Taxonomy" id="1206466"/>
    <lineage>
        <taxon>Eukaryota</taxon>
        <taxon>Fungi</taxon>
        <taxon>Dikarya</taxon>
        <taxon>Ascomycota</taxon>
        <taxon>Saccharomycotina</taxon>
        <taxon>Saccharomycetes</taxon>
        <taxon>Phaffomycetales</taxon>
        <taxon>Wickerhamomycetaceae</taxon>
        <taxon>Wickerhamomyces</taxon>
    </lineage>
</organism>
<comment type="caution">
    <text evidence="13">The sequence shown here is derived from an EMBL/GenBank/DDBJ whole genome shotgun (WGS) entry which is preliminary data.</text>
</comment>
<comment type="subcellular location">
    <subcellularLocation>
        <location evidence="1 9">Cytoplasm</location>
    </subcellularLocation>
    <subcellularLocation>
        <location evidence="9">Nucleus</location>
    </subcellularLocation>
    <text evidence="9">Shuttles between the nucleus and the cytoplasm.</text>
</comment>
<dbReference type="GO" id="GO:0016363">
    <property type="term" value="C:nuclear matrix"/>
    <property type="evidence" value="ECO:0007669"/>
    <property type="project" value="TreeGrafter"/>
</dbReference>
<keyword evidence="8 9" id="KW-0539">Nucleus</keyword>
<dbReference type="PANTHER" id="PTHR15952">
    <property type="entry name" value="EXPORTIN-T/LOS1"/>
    <property type="match status" value="1"/>
</dbReference>
<dbReference type="STRING" id="1206466.K0KDI8"/>
<dbReference type="PANTHER" id="PTHR15952:SF11">
    <property type="entry name" value="EXPORTIN-T"/>
    <property type="match status" value="1"/>
</dbReference>
<dbReference type="InterPro" id="IPR011989">
    <property type="entry name" value="ARM-like"/>
</dbReference>
<evidence type="ECO:0000256" key="8">
    <source>
        <dbReference type="ARBA" id="ARBA00023242"/>
    </source>
</evidence>
<keyword evidence="6 9" id="KW-0820">tRNA-binding</keyword>
<keyword evidence="7 9" id="KW-0694">RNA-binding</keyword>
<evidence type="ECO:0000259" key="11">
    <source>
        <dbReference type="Pfam" id="PF08389"/>
    </source>
</evidence>
<dbReference type="Pfam" id="PF08389">
    <property type="entry name" value="Xpo1"/>
    <property type="match status" value="1"/>
</dbReference>
<evidence type="ECO:0000256" key="2">
    <source>
        <dbReference type="ARBA" id="ARBA00009466"/>
    </source>
</evidence>
<dbReference type="InterPro" id="IPR013598">
    <property type="entry name" value="Exportin-1/Importin-b-like"/>
</dbReference>
<dbReference type="Pfam" id="PF19282">
    <property type="entry name" value="Exportin-T"/>
    <property type="match status" value="1"/>
</dbReference>
<evidence type="ECO:0000259" key="12">
    <source>
        <dbReference type="Pfam" id="PF19282"/>
    </source>
</evidence>
<protein>
    <recommendedName>
        <fullName evidence="3 9">Exportin-T</fullName>
    </recommendedName>
    <alternativeName>
        <fullName evidence="9">Exportin(tRNA)</fullName>
    </alternativeName>
    <alternativeName>
        <fullName evidence="9">tRNA exportin</fullName>
    </alternativeName>
</protein>
<dbReference type="GO" id="GO:0071528">
    <property type="term" value="P:tRNA re-export from nucleus"/>
    <property type="evidence" value="ECO:0007669"/>
    <property type="project" value="UniProtKB-UniRule"/>
</dbReference>
<dbReference type="SUPFAM" id="SSF48371">
    <property type="entry name" value="ARM repeat"/>
    <property type="match status" value="1"/>
</dbReference>
<evidence type="ECO:0000313" key="14">
    <source>
        <dbReference type="Proteomes" id="UP000009328"/>
    </source>
</evidence>
<dbReference type="InterPro" id="IPR045546">
    <property type="entry name" value="Exportin-T_C"/>
</dbReference>
<dbReference type="InterPro" id="IPR040017">
    <property type="entry name" value="XPOT"/>
</dbReference>
<evidence type="ECO:0000313" key="13">
    <source>
        <dbReference type="EMBL" id="CCH40991.1"/>
    </source>
</evidence>
<keyword evidence="14" id="KW-1185">Reference proteome</keyword>
<comment type="similarity">
    <text evidence="2 9">Belongs to the exportin family.</text>
</comment>
<dbReference type="HOGENOM" id="CLU_004414_0_1_1"/>
<dbReference type="InterPro" id="IPR016024">
    <property type="entry name" value="ARM-type_fold"/>
</dbReference>
<proteinExistence type="inferred from homology"/>
<keyword evidence="4 9" id="KW-0813">Transport</keyword>
<gene>
    <name evidence="13" type="primary">LOS1</name>
    <name evidence="13" type="ORF">BN7_528</name>
</gene>
<evidence type="ECO:0000256" key="5">
    <source>
        <dbReference type="ARBA" id="ARBA00022490"/>
    </source>
</evidence>
<dbReference type="GO" id="GO:0000049">
    <property type="term" value="F:tRNA binding"/>
    <property type="evidence" value="ECO:0007669"/>
    <property type="project" value="UniProtKB-UniRule"/>
</dbReference>
<dbReference type="EMBL" id="CAIF01000011">
    <property type="protein sequence ID" value="CCH40991.1"/>
    <property type="molecule type" value="Genomic_DNA"/>
</dbReference>